<dbReference type="InParanoid" id="A0A7L4YM39"/>
<dbReference type="HAMAP" id="MF_00313">
    <property type="entry name" value="Glutaminase"/>
    <property type="match status" value="1"/>
</dbReference>
<evidence type="ECO:0000259" key="8">
    <source>
        <dbReference type="PROSITE" id="PS50042"/>
    </source>
</evidence>
<dbReference type="InterPro" id="IPR014710">
    <property type="entry name" value="RmlC-like_jellyroll"/>
</dbReference>
<dbReference type="PANTHER" id="PTHR12544:SF29">
    <property type="entry name" value="GLUTAMINASE"/>
    <property type="match status" value="1"/>
</dbReference>
<dbReference type="GO" id="GO:0006537">
    <property type="term" value="P:glutamate biosynthetic process"/>
    <property type="evidence" value="ECO:0007669"/>
    <property type="project" value="TreeGrafter"/>
</dbReference>
<dbReference type="Pfam" id="PF04960">
    <property type="entry name" value="Glutaminase"/>
    <property type="match status" value="1"/>
</dbReference>
<dbReference type="NCBIfam" id="TIGR03814">
    <property type="entry name" value="Gln_ase"/>
    <property type="match status" value="1"/>
</dbReference>
<evidence type="ECO:0000313" key="9">
    <source>
        <dbReference type="EMBL" id="QHC00236.1"/>
    </source>
</evidence>
<evidence type="ECO:0000256" key="3">
    <source>
        <dbReference type="ARBA" id="ARBA00012918"/>
    </source>
</evidence>
<feature type="binding site" evidence="7">
    <location>
        <position position="165"/>
    </location>
    <ligand>
        <name>substrate</name>
    </ligand>
</feature>
<dbReference type="Gene3D" id="3.30.750.24">
    <property type="entry name" value="STAS domain"/>
    <property type="match status" value="1"/>
</dbReference>
<dbReference type="Gene3D" id="3.40.710.10">
    <property type="entry name" value="DD-peptidase/beta-lactamase superfamily"/>
    <property type="match status" value="1"/>
</dbReference>
<dbReference type="InterPro" id="IPR015868">
    <property type="entry name" value="Glutaminase"/>
</dbReference>
<dbReference type="EC" id="3.5.1.2" evidence="3 7"/>
<dbReference type="OrthoDB" id="9788822at2"/>
<evidence type="ECO:0000256" key="7">
    <source>
        <dbReference type="HAMAP-Rule" id="MF_00313"/>
    </source>
</evidence>
<reference evidence="9 10" key="1">
    <citation type="journal article" date="2018" name="Int. J. Syst. Evol. Microbiol.">
        <title>Epidermidibacterium keratini gen. nov., sp. nov., a member of the family Sporichthyaceae, isolated from keratin epidermis.</title>
        <authorList>
            <person name="Lee D.G."/>
            <person name="Trujillo M.E."/>
            <person name="Kang S."/>
            <person name="Nam J.J."/>
            <person name="Kim Y.J."/>
        </authorList>
    </citation>
    <scope>NUCLEOTIDE SEQUENCE [LARGE SCALE GENOMIC DNA]</scope>
    <source>
        <strain evidence="9 10">EPI-7</strain>
    </source>
</reference>
<feature type="binding site" evidence="7">
    <location>
        <position position="114"/>
    </location>
    <ligand>
        <name>substrate</name>
    </ligand>
</feature>
<comment type="similarity">
    <text evidence="1 7">Belongs to the glutaminase family.</text>
</comment>
<dbReference type="SMART" id="SM00100">
    <property type="entry name" value="cNMP"/>
    <property type="match status" value="1"/>
</dbReference>
<dbReference type="EMBL" id="CP047156">
    <property type="protein sequence ID" value="QHC00236.1"/>
    <property type="molecule type" value="Genomic_DNA"/>
</dbReference>
<keyword evidence="10" id="KW-1185">Reference proteome</keyword>
<proteinExistence type="inferred from homology"/>
<feature type="binding site" evidence="7">
    <location>
        <position position="241"/>
    </location>
    <ligand>
        <name>substrate</name>
    </ligand>
</feature>
<feature type="binding site" evidence="7">
    <location>
        <position position="189"/>
    </location>
    <ligand>
        <name>substrate</name>
    </ligand>
</feature>
<feature type="binding site" evidence="7">
    <location>
        <position position="158"/>
    </location>
    <ligand>
        <name>substrate</name>
    </ligand>
</feature>
<dbReference type="KEGG" id="eke:EK0264_08065"/>
<dbReference type="SUPFAM" id="SSF56601">
    <property type="entry name" value="beta-lactamase/transpeptidase-like"/>
    <property type="match status" value="1"/>
</dbReference>
<keyword evidence="7" id="KW-0007">Acetylation</keyword>
<dbReference type="InterPro" id="IPR018490">
    <property type="entry name" value="cNMP-bd_dom_sf"/>
</dbReference>
<name>A0A7L4YM39_9ACTN</name>
<dbReference type="PROSITE" id="PS50042">
    <property type="entry name" value="CNMP_BINDING_3"/>
    <property type="match status" value="1"/>
</dbReference>
<dbReference type="CDD" id="cd00038">
    <property type="entry name" value="CAP_ED"/>
    <property type="match status" value="1"/>
</dbReference>
<dbReference type="InterPro" id="IPR000595">
    <property type="entry name" value="cNMP-bd_dom"/>
</dbReference>
<dbReference type="InterPro" id="IPR036513">
    <property type="entry name" value="STAS_dom_sf"/>
</dbReference>
<evidence type="ECO:0000256" key="4">
    <source>
        <dbReference type="ARBA" id="ARBA00022801"/>
    </source>
</evidence>
<dbReference type="SUPFAM" id="SSF51206">
    <property type="entry name" value="cAMP-binding domain-like"/>
    <property type="match status" value="1"/>
</dbReference>
<dbReference type="PANTHER" id="PTHR12544">
    <property type="entry name" value="GLUTAMINASE"/>
    <property type="match status" value="1"/>
</dbReference>
<comment type="subunit">
    <text evidence="2 7">Homotetramer.</text>
</comment>
<dbReference type="Gene3D" id="2.60.120.10">
    <property type="entry name" value="Jelly Rolls"/>
    <property type="match status" value="1"/>
</dbReference>
<evidence type="ECO:0000256" key="5">
    <source>
        <dbReference type="ARBA" id="ARBA00049534"/>
    </source>
</evidence>
<dbReference type="InterPro" id="IPR012338">
    <property type="entry name" value="Beta-lactam/transpept-like"/>
</dbReference>
<feature type="binding site" evidence="7">
    <location>
        <position position="64"/>
    </location>
    <ligand>
        <name>substrate</name>
    </ligand>
</feature>
<dbReference type="Proteomes" id="UP000463857">
    <property type="component" value="Chromosome"/>
</dbReference>
<keyword evidence="4 7" id="KW-0378">Hydrolase</keyword>
<dbReference type="AlphaFoldDB" id="A0A7L4YM39"/>
<dbReference type="FunFam" id="3.40.710.10:FF:000005">
    <property type="entry name" value="Glutaminase"/>
    <property type="match status" value="1"/>
</dbReference>
<dbReference type="RefSeq" id="WP_159544518.1">
    <property type="nucleotide sequence ID" value="NZ_CP047156.1"/>
</dbReference>
<accession>A0A7L4YM39</accession>
<evidence type="ECO:0000256" key="6">
    <source>
        <dbReference type="ARBA" id="ARBA00070405"/>
    </source>
</evidence>
<sequence length="614" mass="66685">MASLISDLLDRLHKEYVENRSGTPLQGVPSLEGIDEDAFGICIAMADGQIYESGDTDVEFCIQSISKAFTYGLALCDQGKERVDATIDMEPSGDAFNEISLHPVTGRPRNPMINAGAIAASSLVAGQSTAEQTERIHSLYETYAGRELGFAADVFADEMRDGNRNRAISYMLAENDKLRTEPDDAVEVYLRQCSVLVTCRDLAMMGATLANNGINPVTEKRAIDVGLAERVLSVMSTCGMYDAAGEWVAEVGMAAKSGVGGGILAVLPGQLAIAVFSPRLDEHGNSVRGVAACRRLSKDLELHALHVTRGARGAVRTSYDLLEAPSALQRPEADRLVLEEHGHRARIYELQGDLLFSGAESVTRQMCADGRDLEYAVIDVRSIDDVADVAARLLVGVRTMLREWGCEPVLIDHADRSLPEPPEAAAEERAQVFTTRAAALEWIEEQLLARYGEERAPEADIDFRSHPLFSDVDASFVDALESRMQTLEFADGETIVQQGDEDAGVFIILSGRVRQSLKRAGGSERAIATLTPGTCFGDVYLATGTPHPMTVRAEGDVRLLTLTREKFDEVRAEDVELYATLLGVFMHAIREEQGRMLAVIAGTRTSDLQSASAL</sequence>
<comment type="catalytic activity">
    <reaction evidence="5 7">
        <text>L-glutamine + H2O = L-glutamate + NH4(+)</text>
        <dbReference type="Rhea" id="RHEA:15889"/>
        <dbReference type="ChEBI" id="CHEBI:15377"/>
        <dbReference type="ChEBI" id="CHEBI:28938"/>
        <dbReference type="ChEBI" id="CHEBI:29985"/>
        <dbReference type="ChEBI" id="CHEBI:58359"/>
        <dbReference type="EC" id="3.5.1.2"/>
    </reaction>
</comment>
<evidence type="ECO:0000256" key="1">
    <source>
        <dbReference type="ARBA" id="ARBA00011076"/>
    </source>
</evidence>
<gene>
    <name evidence="7 9" type="primary">glsA</name>
    <name evidence="9" type="ORF">EK0264_08065</name>
</gene>
<protein>
    <recommendedName>
        <fullName evidence="6 7">Glutaminase</fullName>
        <ecNumber evidence="3 7">3.5.1.2</ecNumber>
    </recommendedName>
</protein>
<evidence type="ECO:0000256" key="2">
    <source>
        <dbReference type="ARBA" id="ARBA00011881"/>
    </source>
</evidence>
<organism evidence="9 10">
    <name type="scientific">Epidermidibacterium keratini</name>
    <dbReference type="NCBI Taxonomy" id="1891644"/>
    <lineage>
        <taxon>Bacteria</taxon>
        <taxon>Bacillati</taxon>
        <taxon>Actinomycetota</taxon>
        <taxon>Actinomycetes</taxon>
        <taxon>Sporichthyales</taxon>
        <taxon>Sporichthyaceae</taxon>
        <taxon>Epidermidibacterium</taxon>
    </lineage>
</organism>
<dbReference type="GO" id="GO:0004359">
    <property type="term" value="F:glutaminase activity"/>
    <property type="evidence" value="ECO:0007669"/>
    <property type="project" value="UniProtKB-UniRule"/>
</dbReference>
<evidence type="ECO:0000313" key="10">
    <source>
        <dbReference type="Proteomes" id="UP000463857"/>
    </source>
</evidence>
<feature type="domain" description="Cyclic nucleotide-binding" evidence="8">
    <location>
        <begin position="468"/>
        <end position="570"/>
    </location>
</feature>
<dbReference type="Pfam" id="PF00027">
    <property type="entry name" value="cNMP_binding"/>
    <property type="match status" value="1"/>
</dbReference>
<feature type="binding site" evidence="7">
    <location>
        <position position="259"/>
    </location>
    <ligand>
        <name>substrate</name>
    </ligand>
</feature>
<dbReference type="GO" id="GO:0006543">
    <property type="term" value="P:L-glutamine catabolic process"/>
    <property type="evidence" value="ECO:0007669"/>
    <property type="project" value="TreeGrafter"/>
</dbReference>